<organism evidence="1 2">
    <name type="scientific">Armadillidium nasatum</name>
    <dbReference type="NCBI Taxonomy" id="96803"/>
    <lineage>
        <taxon>Eukaryota</taxon>
        <taxon>Metazoa</taxon>
        <taxon>Ecdysozoa</taxon>
        <taxon>Arthropoda</taxon>
        <taxon>Crustacea</taxon>
        <taxon>Multicrustacea</taxon>
        <taxon>Malacostraca</taxon>
        <taxon>Eumalacostraca</taxon>
        <taxon>Peracarida</taxon>
        <taxon>Isopoda</taxon>
        <taxon>Oniscidea</taxon>
        <taxon>Crinocheta</taxon>
        <taxon>Armadillidiidae</taxon>
        <taxon>Armadillidium</taxon>
    </lineage>
</organism>
<sequence length="32" mass="3621">EPLKTTVSEMLRHLYVGLNAFSSQKSLELKSN</sequence>
<reference evidence="1 2" key="1">
    <citation type="journal article" date="2019" name="PLoS Biol.">
        <title>Sex chromosomes control vertical transmission of feminizing Wolbachia symbionts in an isopod.</title>
        <authorList>
            <person name="Becking T."/>
            <person name="Chebbi M.A."/>
            <person name="Giraud I."/>
            <person name="Moumen B."/>
            <person name="Laverre T."/>
            <person name="Caubet Y."/>
            <person name="Peccoud J."/>
            <person name="Gilbert C."/>
            <person name="Cordaux R."/>
        </authorList>
    </citation>
    <scope>NUCLEOTIDE SEQUENCE [LARGE SCALE GENOMIC DNA]</scope>
    <source>
        <strain evidence="1">ANa2</strain>
        <tissue evidence="1">Whole body excluding digestive tract and cuticle</tissue>
    </source>
</reference>
<feature type="non-terminal residue" evidence="1">
    <location>
        <position position="1"/>
    </location>
</feature>
<proteinExistence type="predicted"/>
<dbReference type="Proteomes" id="UP000326759">
    <property type="component" value="Unassembled WGS sequence"/>
</dbReference>
<evidence type="ECO:0000313" key="1">
    <source>
        <dbReference type="EMBL" id="KAB7503861.1"/>
    </source>
</evidence>
<dbReference type="AlphaFoldDB" id="A0A5N5TBA3"/>
<name>A0A5N5TBA3_9CRUS</name>
<protein>
    <submittedName>
        <fullName evidence="1">Uncharacterized protein</fullName>
    </submittedName>
</protein>
<accession>A0A5N5TBA3</accession>
<dbReference type="EMBL" id="SEYY01004280">
    <property type="protein sequence ID" value="KAB7503861.1"/>
    <property type="molecule type" value="Genomic_DNA"/>
</dbReference>
<evidence type="ECO:0000313" key="2">
    <source>
        <dbReference type="Proteomes" id="UP000326759"/>
    </source>
</evidence>
<gene>
    <name evidence="1" type="ORF">Anas_10561</name>
</gene>
<comment type="caution">
    <text evidence="1">The sequence shown here is derived from an EMBL/GenBank/DDBJ whole genome shotgun (WGS) entry which is preliminary data.</text>
</comment>
<keyword evidence="2" id="KW-1185">Reference proteome</keyword>